<gene>
    <name evidence="1" type="ordered locus">BURPS1710b_A0217</name>
</gene>
<dbReference type="InterPro" id="IPR036188">
    <property type="entry name" value="FAD/NAD-bd_sf"/>
</dbReference>
<protein>
    <submittedName>
        <fullName evidence="1">Probable secreted protein</fullName>
    </submittedName>
</protein>
<dbReference type="EnsemblBacteria" id="ABA53444">
    <property type="protein sequence ID" value="ABA53444"/>
    <property type="gene ID" value="BURPS1710b_A0217"/>
</dbReference>
<dbReference type="Gene3D" id="3.50.50.60">
    <property type="entry name" value="FAD/NAD(P)-binding domain"/>
    <property type="match status" value="1"/>
</dbReference>
<dbReference type="Proteomes" id="UP000002700">
    <property type="component" value="Chromosome II"/>
</dbReference>
<dbReference type="PANTHER" id="PTHR43422">
    <property type="entry name" value="THIAMINE THIAZOLE SYNTHASE"/>
    <property type="match status" value="1"/>
</dbReference>
<dbReference type="AlphaFoldDB" id="Q3JM27"/>
<dbReference type="HOGENOM" id="CLU_028028_2_0_4"/>
<organism evidence="1 2">
    <name type="scientific">Burkholderia pseudomallei (strain 1710b)</name>
    <dbReference type="NCBI Taxonomy" id="320372"/>
    <lineage>
        <taxon>Bacteria</taxon>
        <taxon>Pseudomonadati</taxon>
        <taxon>Pseudomonadota</taxon>
        <taxon>Betaproteobacteria</taxon>
        <taxon>Burkholderiales</taxon>
        <taxon>Burkholderiaceae</taxon>
        <taxon>Burkholderia</taxon>
        <taxon>pseudomallei group</taxon>
    </lineage>
</organism>
<dbReference type="PANTHER" id="PTHR43422:SF3">
    <property type="entry name" value="THIAMINE THIAZOLE SYNTHASE"/>
    <property type="match status" value="1"/>
</dbReference>
<proteinExistence type="predicted"/>
<evidence type="ECO:0000313" key="2">
    <source>
        <dbReference type="Proteomes" id="UP000002700"/>
    </source>
</evidence>
<name>Q3JM27_BURP1</name>
<sequence length="476" mass="53742">MAASTRRTRIRIAHRAWRIRYRSTRSLSAMPALKHDHAIVIGGSIAGCLTAEVLSRHFTAVTIIEKGDFDDDTGERQSIPQEKHTHVLLLEGQRLMEQIFPGLTEDLTRAGAIAADLINDVRWFQYGLWKKQYASELHSAFFSRRLLDNAFRRRIRRNSKIDVRSNTAVTDLIMSRANGRPSIAGLRISPPDGSIATLRGALVVDASGRGSRTANWLSAAGFDEPQQMVVKTNLGYASRIYRRRPEHRDWPAVVIWPTPPEQTRIGLMLPIEEDRWMVSAGGWFGSFPKPDPDEFVEFMRTLPVPDIYERIRDAEPATGLSGFRMPGSRWNRFDRLGDFPDGLIVVGDALCSINPFFGQGMTLCAKQAHALARHIPRWLAARCSTREIQSQFVALIRPSWNMATSEDMRFPQTEGERTLLTRIMHWYGAGVARVSASNRRARQAQLEVIHMSKSPNHLLHPSIFARIIVDSMTAAK</sequence>
<reference evidence="1 2" key="1">
    <citation type="submission" date="2005-09" db="EMBL/GenBank/DDBJ databases">
        <authorList>
            <person name="Woods D.E."/>
            <person name="Nierman W.C."/>
        </authorList>
    </citation>
    <scope>NUCLEOTIDE SEQUENCE [LARGE SCALE GENOMIC DNA]</scope>
    <source>
        <strain evidence="1 2">1710b</strain>
    </source>
</reference>
<accession>Q3JM27</accession>
<evidence type="ECO:0000313" key="1">
    <source>
        <dbReference type="EMBL" id="ABA53444.1"/>
    </source>
</evidence>
<dbReference type="SUPFAM" id="SSF51905">
    <property type="entry name" value="FAD/NAD(P)-binding domain"/>
    <property type="match status" value="1"/>
</dbReference>
<dbReference type="KEGG" id="bpm:BURPS1710b_A0217"/>
<dbReference type="EMBL" id="CP000125">
    <property type="protein sequence ID" value="ABA53444.1"/>
    <property type="molecule type" value="Genomic_DNA"/>
</dbReference>